<dbReference type="InterPro" id="IPR018540">
    <property type="entry name" value="Spo0E-like"/>
</dbReference>
<gene>
    <name evidence="1" type="ORF">IAC74_05955</name>
</gene>
<proteinExistence type="predicted"/>
<dbReference type="Pfam" id="PF09388">
    <property type="entry name" value="SpoOE-like"/>
    <property type="match status" value="1"/>
</dbReference>
<sequence length="51" mass="6163">MYNYEKLKKEIRQIRKKLDDLIADGANTDQIYEISVELDKKFVELMEIEKN</sequence>
<dbReference type="EMBL" id="DVOF01000174">
    <property type="protein sequence ID" value="HIV03100.1"/>
    <property type="molecule type" value="Genomic_DNA"/>
</dbReference>
<reference evidence="1" key="2">
    <citation type="journal article" date="2021" name="PeerJ">
        <title>Extensive microbial diversity within the chicken gut microbiome revealed by metagenomics and culture.</title>
        <authorList>
            <person name="Gilroy R."/>
            <person name="Ravi A."/>
            <person name="Getino M."/>
            <person name="Pursley I."/>
            <person name="Horton D.L."/>
            <person name="Alikhan N.F."/>
            <person name="Baker D."/>
            <person name="Gharbi K."/>
            <person name="Hall N."/>
            <person name="Watson M."/>
            <person name="Adriaenssens E.M."/>
            <person name="Foster-Nyarko E."/>
            <person name="Jarju S."/>
            <person name="Secka A."/>
            <person name="Antonio M."/>
            <person name="Oren A."/>
            <person name="Chaudhuri R.R."/>
            <person name="La Ragione R."/>
            <person name="Hildebrand F."/>
            <person name="Pallen M.J."/>
        </authorList>
    </citation>
    <scope>NUCLEOTIDE SEQUENCE</scope>
    <source>
        <strain evidence="1">4920</strain>
    </source>
</reference>
<organism evidence="1 2">
    <name type="scientific">Candidatus Aphodoplasma excrementigallinarum</name>
    <dbReference type="NCBI Taxonomy" id="2840673"/>
    <lineage>
        <taxon>Bacteria</taxon>
        <taxon>Bacillati</taxon>
        <taxon>Bacillota</taxon>
        <taxon>Clostridia</taxon>
        <taxon>Eubacteriales</taxon>
        <taxon>Candidatus Aphodoplasma</taxon>
    </lineage>
</organism>
<evidence type="ECO:0000313" key="2">
    <source>
        <dbReference type="Proteomes" id="UP000886743"/>
    </source>
</evidence>
<reference evidence="1" key="1">
    <citation type="submission" date="2020-10" db="EMBL/GenBank/DDBJ databases">
        <authorList>
            <person name="Gilroy R."/>
        </authorList>
    </citation>
    <scope>NUCLEOTIDE SEQUENCE</scope>
    <source>
        <strain evidence="1">4920</strain>
    </source>
</reference>
<evidence type="ECO:0000313" key="1">
    <source>
        <dbReference type="EMBL" id="HIV03100.1"/>
    </source>
</evidence>
<dbReference type="GO" id="GO:0043937">
    <property type="term" value="P:regulation of sporulation"/>
    <property type="evidence" value="ECO:0007669"/>
    <property type="project" value="InterPro"/>
</dbReference>
<dbReference type="SUPFAM" id="SSF140500">
    <property type="entry name" value="BAS1536-like"/>
    <property type="match status" value="1"/>
</dbReference>
<dbReference type="Proteomes" id="UP000886743">
    <property type="component" value="Unassembled WGS sequence"/>
</dbReference>
<accession>A0A9D1T026</accession>
<protein>
    <submittedName>
        <fullName evidence="1">Spo0E family sporulation regulatory protein-aspartic acid phosphatase</fullName>
    </submittedName>
</protein>
<comment type="caution">
    <text evidence="1">The sequence shown here is derived from an EMBL/GenBank/DDBJ whole genome shotgun (WGS) entry which is preliminary data.</text>
</comment>
<dbReference type="InterPro" id="IPR037208">
    <property type="entry name" value="Spo0E-like_sf"/>
</dbReference>
<dbReference type="AlphaFoldDB" id="A0A9D1T026"/>
<name>A0A9D1T026_9FIRM</name>